<dbReference type="AlphaFoldDB" id="A0A6J7DLU8"/>
<protein>
    <submittedName>
        <fullName evidence="1">Unannotated protein</fullName>
    </submittedName>
</protein>
<dbReference type="SUPFAM" id="SSF52833">
    <property type="entry name" value="Thioredoxin-like"/>
    <property type="match status" value="1"/>
</dbReference>
<reference evidence="1" key="1">
    <citation type="submission" date="2020-05" db="EMBL/GenBank/DDBJ databases">
        <authorList>
            <person name="Chiriac C."/>
            <person name="Salcher M."/>
            <person name="Ghai R."/>
            <person name="Kavagutti S V."/>
        </authorList>
    </citation>
    <scope>NUCLEOTIDE SEQUENCE</scope>
</reference>
<sequence>MRPQVDSIVAPRFPQMTWINVAPLRMEKQATRPVLIEFWDFCRPSSLRTLPYLQAWHERYGAAGLRVISVHAPGFETSRDEDQVRSAVERLDIRHPVAIDAQFELWHAYENQGWPSRYLFAPRMKLAQAWFGEGGYRETEEIIQELLGAPGDPVPLVRPSDDDDAPIVIPTAEHAGPHDGPYAAGEAWIVTDRAGTVAINGEDRELAHPGAHLLIAHERHTADELTVEPRGDVEVLLTWFAPGLA</sequence>
<gene>
    <name evidence="1" type="ORF">UFOPK3423_00674</name>
</gene>
<dbReference type="PANTHER" id="PTHR46388">
    <property type="entry name" value="NHL REPEAT-CONTAINING PROTEIN 2"/>
    <property type="match status" value="1"/>
</dbReference>
<evidence type="ECO:0000313" key="1">
    <source>
        <dbReference type="EMBL" id="CAB4869744.1"/>
    </source>
</evidence>
<dbReference type="Gene3D" id="3.40.30.10">
    <property type="entry name" value="Glutaredoxin"/>
    <property type="match status" value="1"/>
</dbReference>
<proteinExistence type="predicted"/>
<name>A0A6J7DLU8_9ZZZZ</name>
<dbReference type="InterPro" id="IPR036249">
    <property type="entry name" value="Thioredoxin-like_sf"/>
</dbReference>
<dbReference type="PANTHER" id="PTHR46388:SF2">
    <property type="entry name" value="NHL REPEAT-CONTAINING PROTEIN 2"/>
    <property type="match status" value="1"/>
</dbReference>
<dbReference type="EMBL" id="CAFBLQ010000055">
    <property type="protein sequence ID" value="CAB4869744.1"/>
    <property type="molecule type" value="Genomic_DNA"/>
</dbReference>
<accession>A0A6J7DLU8</accession>
<organism evidence="1">
    <name type="scientific">freshwater metagenome</name>
    <dbReference type="NCBI Taxonomy" id="449393"/>
    <lineage>
        <taxon>unclassified sequences</taxon>
        <taxon>metagenomes</taxon>
        <taxon>ecological metagenomes</taxon>
    </lineage>
</organism>